<proteinExistence type="predicted"/>
<dbReference type="InterPro" id="IPR010621">
    <property type="entry name" value="DUF1214"/>
</dbReference>
<dbReference type="InterPro" id="IPR037050">
    <property type="entry name" value="DUF1254_sf"/>
</dbReference>
<evidence type="ECO:0000313" key="3">
    <source>
        <dbReference type="EMBL" id="WNZ26448.1"/>
    </source>
</evidence>
<gene>
    <name evidence="3" type="ORF">HJG54_05545</name>
</gene>
<organism evidence="3">
    <name type="scientific">Leptolyngbya sp. NK1-12</name>
    <dbReference type="NCBI Taxonomy" id="2547451"/>
    <lineage>
        <taxon>Bacteria</taxon>
        <taxon>Bacillati</taxon>
        <taxon>Cyanobacteriota</taxon>
        <taxon>Cyanophyceae</taxon>
        <taxon>Leptolyngbyales</taxon>
        <taxon>Leptolyngbyaceae</taxon>
        <taxon>Leptolyngbya group</taxon>
        <taxon>Leptolyngbya</taxon>
    </lineage>
</organism>
<evidence type="ECO:0000259" key="2">
    <source>
        <dbReference type="Pfam" id="PF06863"/>
    </source>
</evidence>
<dbReference type="PANTHER" id="PTHR36509">
    <property type="entry name" value="BLL3101 PROTEIN"/>
    <property type="match status" value="1"/>
</dbReference>
<dbReference type="Gene3D" id="2.60.120.600">
    <property type="entry name" value="Domain of unknown function DUF1214, C-terminal domain"/>
    <property type="match status" value="1"/>
</dbReference>
<sequence length="420" mass="46413">MVLMQVTQNVGCNVAEPIGLRAPVNQIAHNREFPDATYTDVVRPNADTLYSALSFNVAKEPLVISIPDSGGRYYLTPWLDWWTDIFTVPGSRTTGNDAITYAIVGPNWQGILPGGVKEYRSPTASGLLIGRTQTNGKADYEAVRKFQDGIKVVPLSAYGRAYTPPKNTVNPNQDMSAPPDQVDKMDAATFFGLFAELMKDNPPHANDYPMIDRMKRIGIEPGKSFKLADTPPEVQEALNAAPAAALKLIKQVWANSGTFTNGWRTNLTAIGTYGTDYLHRAGVAYAGLGANVIEDAIYPTVFSDGEGQPLHSDNQYVLHFEKDQIPPVRAFWSLTMYDERQLFTANSIDRYAIGDRDNLTFNPDGSLDLYIQRESPGKDKESNWLPAPQSGSFTMNLRLYWPKAEALNGSWAPPSVKRVK</sequence>
<dbReference type="Pfam" id="PF06863">
    <property type="entry name" value="DUF1254"/>
    <property type="match status" value="1"/>
</dbReference>
<dbReference type="Gene3D" id="2.60.40.1610">
    <property type="entry name" value="Domain of unknown function DUF1254"/>
    <property type="match status" value="1"/>
</dbReference>
<dbReference type="PANTHER" id="PTHR36509:SF2">
    <property type="entry name" value="BLL3101 PROTEIN"/>
    <property type="match status" value="1"/>
</dbReference>
<feature type="domain" description="DUF1214" evidence="1">
    <location>
        <begin position="296"/>
        <end position="403"/>
    </location>
</feature>
<dbReference type="EMBL" id="CP053586">
    <property type="protein sequence ID" value="WNZ26448.1"/>
    <property type="molecule type" value="Genomic_DNA"/>
</dbReference>
<dbReference type="InterPro" id="IPR037049">
    <property type="entry name" value="DUF1214_C_sf"/>
</dbReference>
<protein>
    <submittedName>
        <fullName evidence="3">DUF1254 domain-containing protein</fullName>
    </submittedName>
</protein>
<dbReference type="SUPFAM" id="SSF160935">
    <property type="entry name" value="VPA0735-like"/>
    <property type="match status" value="1"/>
</dbReference>
<name>A0AA97AS49_9CYAN</name>
<dbReference type="InterPro" id="IPR010679">
    <property type="entry name" value="DUF1254"/>
</dbReference>
<accession>A0AA97AS49</accession>
<dbReference type="AlphaFoldDB" id="A0AA97AS49"/>
<reference evidence="3" key="1">
    <citation type="submission" date="2020-05" db="EMBL/GenBank/DDBJ databases">
        <authorList>
            <person name="Zhu T."/>
            <person name="Keshari N."/>
            <person name="Lu X."/>
        </authorList>
    </citation>
    <scope>NUCLEOTIDE SEQUENCE</scope>
    <source>
        <strain evidence="3">NK1-12</strain>
    </source>
</reference>
<dbReference type="Pfam" id="PF06742">
    <property type="entry name" value="DUF1214"/>
    <property type="match status" value="1"/>
</dbReference>
<evidence type="ECO:0000259" key="1">
    <source>
        <dbReference type="Pfam" id="PF06742"/>
    </source>
</evidence>
<feature type="domain" description="DUF1254" evidence="2">
    <location>
        <begin position="24"/>
        <end position="154"/>
    </location>
</feature>